<dbReference type="AlphaFoldDB" id="A0A517NLK4"/>
<feature type="transmembrane region" description="Helical" evidence="1">
    <location>
        <begin position="36"/>
        <end position="59"/>
    </location>
</feature>
<keyword evidence="3" id="KW-1185">Reference proteome</keyword>
<reference evidence="2 3" key="1">
    <citation type="submission" date="2019-02" db="EMBL/GenBank/DDBJ databases">
        <title>Deep-cultivation of Planctomycetes and their phenomic and genomic characterization uncovers novel biology.</title>
        <authorList>
            <person name="Wiegand S."/>
            <person name="Jogler M."/>
            <person name="Boedeker C."/>
            <person name="Pinto D."/>
            <person name="Vollmers J."/>
            <person name="Rivas-Marin E."/>
            <person name="Kohn T."/>
            <person name="Peeters S.H."/>
            <person name="Heuer A."/>
            <person name="Rast P."/>
            <person name="Oberbeckmann S."/>
            <person name="Bunk B."/>
            <person name="Jeske O."/>
            <person name="Meyerdierks A."/>
            <person name="Storesund J.E."/>
            <person name="Kallscheuer N."/>
            <person name="Luecker S."/>
            <person name="Lage O.M."/>
            <person name="Pohl T."/>
            <person name="Merkel B.J."/>
            <person name="Hornburger P."/>
            <person name="Mueller R.-W."/>
            <person name="Bruemmer F."/>
            <person name="Labrenz M."/>
            <person name="Spormann A.M."/>
            <person name="Op den Camp H."/>
            <person name="Overmann J."/>
            <person name="Amann R."/>
            <person name="Jetten M.S.M."/>
            <person name="Mascher T."/>
            <person name="Medema M.H."/>
            <person name="Devos D.P."/>
            <person name="Kaster A.-K."/>
            <person name="Ovreas L."/>
            <person name="Rohde M."/>
            <person name="Galperin M.Y."/>
            <person name="Jogler C."/>
        </authorList>
    </citation>
    <scope>NUCLEOTIDE SEQUENCE [LARGE SCALE GENOMIC DNA]</scope>
    <source>
        <strain evidence="2 3">K22_7</strain>
    </source>
</reference>
<dbReference type="EMBL" id="CP036525">
    <property type="protein sequence ID" value="QDT08010.1"/>
    <property type="molecule type" value="Genomic_DNA"/>
</dbReference>
<gene>
    <name evidence="2" type="ORF">K227x_64400</name>
</gene>
<organism evidence="2 3">
    <name type="scientific">Rubripirellula lacrimiformis</name>
    <dbReference type="NCBI Taxonomy" id="1930273"/>
    <lineage>
        <taxon>Bacteria</taxon>
        <taxon>Pseudomonadati</taxon>
        <taxon>Planctomycetota</taxon>
        <taxon>Planctomycetia</taxon>
        <taxon>Pirellulales</taxon>
        <taxon>Pirellulaceae</taxon>
        <taxon>Rubripirellula</taxon>
    </lineage>
</organism>
<protein>
    <submittedName>
        <fullName evidence="2">Uncharacterized protein</fullName>
    </submittedName>
</protein>
<keyword evidence="1" id="KW-1133">Transmembrane helix</keyword>
<sequence length="61" mass="6569">MRVFFAYLASAYLLIGLATAAIFELVGGPTEIETIASIVFLWPMYWMLAVIFAAAAAGAPR</sequence>
<dbReference type="RefSeq" id="WP_145176791.1">
    <property type="nucleotide sequence ID" value="NZ_CP036525.1"/>
</dbReference>
<name>A0A517NLK4_9BACT</name>
<keyword evidence="1" id="KW-0472">Membrane</keyword>
<evidence type="ECO:0000256" key="1">
    <source>
        <dbReference type="SAM" id="Phobius"/>
    </source>
</evidence>
<dbReference type="Proteomes" id="UP000318538">
    <property type="component" value="Chromosome"/>
</dbReference>
<evidence type="ECO:0000313" key="2">
    <source>
        <dbReference type="EMBL" id="QDT08010.1"/>
    </source>
</evidence>
<accession>A0A517NLK4</accession>
<evidence type="ECO:0000313" key="3">
    <source>
        <dbReference type="Proteomes" id="UP000318538"/>
    </source>
</evidence>
<proteinExistence type="predicted"/>
<dbReference type="KEGG" id="rlc:K227x_64400"/>
<keyword evidence="1" id="KW-0812">Transmembrane</keyword>